<protein>
    <submittedName>
        <fullName evidence="4">Membrane-associated guanylate kinase, WW and PDZ domain-containing protein 3</fullName>
    </submittedName>
</protein>
<feature type="region of interest" description="Disordered" evidence="2">
    <location>
        <begin position="1"/>
        <end position="32"/>
    </location>
</feature>
<dbReference type="PANTHER" id="PTHR10316">
    <property type="entry name" value="MEMBRANE ASSOCIATED GUANYLATE KINASE-RELATED"/>
    <property type="match status" value="1"/>
</dbReference>
<evidence type="ECO:0000313" key="4">
    <source>
        <dbReference type="EMBL" id="TWW62328.1"/>
    </source>
</evidence>
<reference evidence="4 5" key="1">
    <citation type="submission" date="2019-04" db="EMBL/GenBank/DDBJ databases">
        <title>Chromosome genome assembly for Takifugu flavidus.</title>
        <authorList>
            <person name="Xiao S."/>
        </authorList>
    </citation>
    <scope>NUCLEOTIDE SEQUENCE [LARGE SCALE GENOMIC DNA]</scope>
    <source>
        <strain evidence="4">HTHZ2018</strain>
        <tissue evidence="4">Muscle</tissue>
    </source>
</reference>
<comment type="caution">
    <text evidence="4">The sequence shown here is derived from an EMBL/GenBank/DDBJ whole genome shotgun (WGS) entry which is preliminary data.</text>
</comment>
<dbReference type="GO" id="GO:0016301">
    <property type="term" value="F:kinase activity"/>
    <property type="evidence" value="ECO:0007669"/>
    <property type="project" value="UniProtKB-KW"/>
</dbReference>
<dbReference type="InterPro" id="IPR001202">
    <property type="entry name" value="WW_dom"/>
</dbReference>
<feature type="domain" description="WW" evidence="3">
    <location>
        <begin position="153"/>
        <end position="186"/>
    </location>
</feature>
<feature type="region of interest" description="Disordered" evidence="2">
    <location>
        <begin position="73"/>
        <end position="117"/>
    </location>
</feature>
<feature type="compositionally biased region" description="Basic and acidic residues" evidence="2">
    <location>
        <begin position="9"/>
        <end position="29"/>
    </location>
</feature>
<evidence type="ECO:0000256" key="2">
    <source>
        <dbReference type="SAM" id="MobiDB-lite"/>
    </source>
</evidence>
<keyword evidence="4" id="KW-0808">Transferase</keyword>
<name>A0A5C6N6G4_9TELE</name>
<dbReference type="PANTHER" id="PTHR10316:SF65">
    <property type="entry name" value="MEMBRANE-ASSOCIATED GUANYLATE KINASE, WW AND PDZ DOMAIN-CONTAINING PROTEIN 3 ISOFORM X1"/>
    <property type="match status" value="1"/>
</dbReference>
<evidence type="ECO:0000259" key="3">
    <source>
        <dbReference type="PROSITE" id="PS50020"/>
    </source>
</evidence>
<dbReference type="Gene3D" id="2.20.70.10">
    <property type="match status" value="2"/>
</dbReference>
<keyword evidence="1" id="KW-0677">Repeat</keyword>
<dbReference type="SMART" id="SM00456">
    <property type="entry name" value="WW"/>
    <property type="match status" value="1"/>
</dbReference>
<dbReference type="SUPFAM" id="SSF51045">
    <property type="entry name" value="WW domain"/>
    <property type="match status" value="1"/>
</dbReference>
<dbReference type="Proteomes" id="UP000324091">
    <property type="component" value="Chromosome 4"/>
</dbReference>
<dbReference type="Pfam" id="PF00397">
    <property type="entry name" value="WW"/>
    <property type="match status" value="1"/>
</dbReference>
<gene>
    <name evidence="4" type="ORF">D4764_04G0009750</name>
</gene>
<evidence type="ECO:0000313" key="5">
    <source>
        <dbReference type="Proteomes" id="UP000324091"/>
    </source>
</evidence>
<dbReference type="CDD" id="cd00201">
    <property type="entry name" value="WW"/>
    <property type="match status" value="1"/>
</dbReference>
<dbReference type="AlphaFoldDB" id="A0A5C6N6G4"/>
<dbReference type="EMBL" id="RHFK02000017">
    <property type="protein sequence ID" value="TWW62328.1"/>
    <property type="molecule type" value="Genomic_DNA"/>
</dbReference>
<dbReference type="GO" id="GO:0005911">
    <property type="term" value="C:cell-cell junction"/>
    <property type="evidence" value="ECO:0007669"/>
    <property type="project" value="TreeGrafter"/>
</dbReference>
<dbReference type="PROSITE" id="PS50020">
    <property type="entry name" value="WW_DOMAIN_2"/>
    <property type="match status" value="1"/>
</dbReference>
<dbReference type="GO" id="GO:0005737">
    <property type="term" value="C:cytoplasm"/>
    <property type="evidence" value="ECO:0007669"/>
    <property type="project" value="TreeGrafter"/>
</dbReference>
<proteinExistence type="predicted"/>
<keyword evidence="4" id="KW-0418">Kinase</keyword>
<evidence type="ECO:0000256" key="1">
    <source>
        <dbReference type="ARBA" id="ARBA00022737"/>
    </source>
</evidence>
<dbReference type="FunFam" id="2.20.70.10:FF:000002">
    <property type="entry name" value="Membrane-associated guanylate kinase, WW and PDZ domain-containing protein 3 isoform 1"/>
    <property type="match status" value="1"/>
</dbReference>
<keyword evidence="5" id="KW-1185">Reference proteome</keyword>
<organism evidence="4 5">
    <name type="scientific">Takifugu flavidus</name>
    <name type="common">sansaifugu</name>
    <dbReference type="NCBI Taxonomy" id="433684"/>
    <lineage>
        <taxon>Eukaryota</taxon>
        <taxon>Metazoa</taxon>
        <taxon>Chordata</taxon>
        <taxon>Craniata</taxon>
        <taxon>Vertebrata</taxon>
        <taxon>Euteleostomi</taxon>
        <taxon>Actinopterygii</taxon>
        <taxon>Neopterygii</taxon>
        <taxon>Teleostei</taxon>
        <taxon>Neoteleostei</taxon>
        <taxon>Acanthomorphata</taxon>
        <taxon>Eupercaria</taxon>
        <taxon>Tetraodontiformes</taxon>
        <taxon>Tetradontoidea</taxon>
        <taxon>Tetraodontidae</taxon>
        <taxon>Takifugu</taxon>
    </lineage>
</organism>
<sequence>MPGKRHGDRKLAGEHPPKHSDAGKPKHNLEPWSPNSCFPKHIPLWCECNYYGTPKPPAEPNLVQPDLVDQMLFDEDYRGEVPRKRTTSVSKMDRKDSTVPEEEDDDERPPLVNGLPEHKEGADWRKAVPSYTQSSSMMDYRTWSSLPRDDSLEPLPFNWEMAYTETGMVYFIDHNTKTTTWLDPRLAKKAKPPEKCEDGELPYGWEEIDDPQYGTYYVETALTRM</sequence>
<accession>A0A5C6N6G4</accession>
<dbReference type="GO" id="GO:0007165">
    <property type="term" value="P:signal transduction"/>
    <property type="evidence" value="ECO:0007669"/>
    <property type="project" value="TreeGrafter"/>
</dbReference>
<dbReference type="InterPro" id="IPR036020">
    <property type="entry name" value="WW_dom_sf"/>
</dbReference>
<dbReference type="PROSITE" id="PS01159">
    <property type="entry name" value="WW_DOMAIN_1"/>
    <property type="match status" value="1"/>
</dbReference>